<evidence type="ECO:0000313" key="1">
    <source>
        <dbReference type="EMBL" id="MBW0498661.1"/>
    </source>
</evidence>
<dbReference type="AlphaFoldDB" id="A0A9Q3D7W0"/>
<dbReference type="OrthoDB" id="2517660at2759"/>
<organism evidence="1 2">
    <name type="scientific">Austropuccinia psidii MF-1</name>
    <dbReference type="NCBI Taxonomy" id="1389203"/>
    <lineage>
        <taxon>Eukaryota</taxon>
        <taxon>Fungi</taxon>
        <taxon>Dikarya</taxon>
        <taxon>Basidiomycota</taxon>
        <taxon>Pucciniomycotina</taxon>
        <taxon>Pucciniomycetes</taxon>
        <taxon>Pucciniales</taxon>
        <taxon>Sphaerophragmiaceae</taxon>
        <taxon>Austropuccinia</taxon>
    </lineage>
</organism>
<name>A0A9Q3D7W0_9BASI</name>
<reference evidence="1" key="1">
    <citation type="submission" date="2021-03" db="EMBL/GenBank/DDBJ databases">
        <title>Draft genome sequence of rust myrtle Austropuccinia psidii MF-1, a brazilian biotype.</title>
        <authorList>
            <person name="Quecine M.C."/>
            <person name="Pachon D.M.R."/>
            <person name="Bonatelli M.L."/>
            <person name="Correr F.H."/>
            <person name="Franceschini L.M."/>
            <person name="Leite T.F."/>
            <person name="Margarido G.R.A."/>
            <person name="Almeida C.A."/>
            <person name="Ferrarezi J.A."/>
            <person name="Labate C.A."/>
        </authorList>
    </citation>
    <scope>NUCLEOTIDE SEQUENCE</scope>
    <source>
        <strain evidence="1">MF-1</strain>
    </source>
</reference>
<dbReference type="Proteomes" id="UP000765509">
    <property type="component" value="Unassembled WGS sequence"/>
</dbReference>
<gene>
    <name evidence="1" type="ORF">O181_038376</name>
</gene>
<keyword evidence="2" id="KW-1185">Reference proteome</keyword>
<proteinExistence type="predicted"/>
<dbReference type="EMBL" id="AVOT02014839">
    <property type="protein sequence ID" value="MBW0498661.1"/>
    <property type="molecule type" value="Genomic_DNA"/>
</dbReference>
<evidence type="ECO:0000313" key="2">
    <source>
        <dbReference type="Proteomes" id="UP000765509"/>
    </source>
</evidence>
<accession>A0A9Q3D7W0</accession>
<sequence>MENSFESAIFNSEKNKPLTWFLKQKYIISDSHPDMSDSDIIIEVLNKCGGELENSIKESYINLCLKEDQINAIEDIITRTGMAQNWTRNPIECRIILRNRREEKKSDRPVLKLHTCQIPSHLSNNHTNKTKIIA</sequence>
<protein>
    <submittedName>
        <fullName evidence="1">Uncharacterized protein</fullName>
    </submittedName>
</protein>
<comment type="caution">
    <text evidence="1">The sequence shown here is derived from an EMBL/GenBank/DDBJ whole genome shotgun (WGS) entry which is preliminary data.</text>
</comment>